<feature type="compositionally biased region" description="Basic and acidic residues" evidence="1">
    <location>
        <begin position="292"/>
        <end position="304"/>
    </location>
</feature>
<keyword evidence="3" id="KW-1185">Reference proteome</keyword>
<feature type="compositionally biased region" description="Polar residues" evidence="1">
    <location>
        <begin position="357"/>
        <end position="370"/>
    </location>
</feature>
<feature type="region of interest" description="Disordered" evidence="1">
    <location>
        <begin position="33"/>
        <end position="54"/>
    </location>
</feature>
<dbReference type="AlphaFoldDB" id="A0ABD1XQ16"/>
<protein>
    <submittedName>
        <fullName evidence="2">Uncharacterized protein</fullName>
    </submittedName>
</protein>
<proteinExistence type="predicted"/>
<feature type="compositionally biased region" description="Low complexity" evidence="1">
    <location>
        <begin position="308"/>
        <end position="325"/>
    </location>
</feature>
<feature type="compositionally biased region" description="Basic and acidic residues" evidence="1">
    <location>
        <begin position="399"/>
        <end position="461"/>
    </location>
</feature>
<feature type="compositionally biased region" description="Basic and acidic residues" evidence="1">
    <location>
        <begin position="35"/>
        <end position="48"/>
    </location>
</feature>
<feature type="compositionally biased region" description="Basic and acidic residues" evidence="1">
    <location>
        <begin position="373"/>
        <end position="391"/>
    </location>
</feature>
<reference evidence="2 3" key="1">
    <citation type="submission" date="2024-09" db="EMBL/GenBank/DDBJ databases">
        <title>Chromosome-scale assembly of Riccia fluitans.</title>
        <authorList>
            <person name="Paukszto L."/>
            <person name="Sawicki J."/>
            <person name="Karawczyk K."/>
            <person name="Piernik-Szablinska J."/>
            <person name="Szczecinska M."/>
            <person name="Mazdziarz M."/>
        </authorList>
    </citation>
    <scope>NUCLEOTIDE SEQUENCE [LARGE SCALE GENOMIC DNA]</scope>
    <source>
        <strain evidence="2">Rf_01</strain>
        <tissue evidence="2">Aerial parts of the thallus</tissue>
    </source>
</reference>
<accession>A0ABD1XQ16</accession>
<name>A0ABD1XQ16_9MARC</name>
<feature type="compositionally biased region" description="Polar residues" evidence="1">
    <location>
        <begin position="266"/>
        <end position="288"/>
    </location>
</feature>
<evidence type="ECO:0000313" key="2">
    <source>
        <dbReference type="EMBL" id="KAL2610001.1"/>
    </source>
</evidence>
<dbReference type="Proteomes" id="UP001605036">
    <property type="component" value="Unassembled WGS sequence"/>
</dbReference>
<comment type="caution">
    <text evidence="2">The sequence shown here is derived from an EMBL/GenBank/DDBJ whole genome shotgun (WGS) entry which is preliminary data.</text>
</comment>
<evidence type="ECO:0000313" key="3">
    <source>
        <dbReference type="Proteomes" id="UP001605036"/>
    </source>
</evidence>
<feature type="compositionally biased region" description="Basic and acidic residues" evidence="1">
    <location>
        <begin position="326"/>
        <end position="352"/>
    </location>
</feature>
<feature type="region of interest" description="Disordered" evidence="1">
    <location>
        <begin position="150"/>
        <end position="174"/>
    </location>
</feature>
<dbReference type="EMBL" id="JBHFFA010000008">
    <property type="protein sequence ID" value="KAL2610001.1"/>
    <property type="molecule type" value="Genomic_DNA"/>
</dbReference>
<organism evidence="2 3">
    <name type="scientific">Riccia fluitans</name>
    <dbReference type="NCBI Taxonomy" id="41844"/>
    <lineage>
        <taxon>Eukaryota</taxon>
        <taxon>Viridiplantae</taxon>
        <taxon>Streptophyta</taxon>
        <taxon>Embryophyta</taxon>
        <taxon>Marchantiophyta</taxon>
        <taxon>Marchantiopsida</taxon>
        <taxon>Marchantiidae</taxon>
        <taxon>Marchantiales</taxon>
        <taxon>Ricciaceae</taxon>
        <taxon>Riccia</taxon>
    </lineage>
</organism>
<feature type="compositionally biased region" description="Basic and acidic residues" evidence="1">
    <location>
        <begin position="253"/>
        <end position="265"/>
    </location>
</feature>
<sequence length="566" mass="63102">MGAIGPQPCDDPAFMFDEDGNCWTHSNNGKCKNARKADDGEAKQENRTSFKPSPFQLMPEGDVVRVSSGKDLEVLFSSSCRVGLNLGLLKNNVCRDYYKLTSNVLRSLITGIKETASEEIKPAWQTAVFPSPQKSFSSIFVNKLNDDATLSKPTMTQSNRENEQSKLTPSGHPTKLQIRDEVNIADLRRWLWGQIGHPVNYFTSTSPLEEKSATDTAVESRVAAMSDGAAEIPVFLDLQEPTGIADPQPVQEEVQRRENQCEVKDQMTSCSSQVGILEDSTSSNTAEVTSCKPDENKAKQERFTNADSSSNQETSASASSSCSENSVRETAEEDGASKKLSTDCESDHEPLIRRTRPNNQTASGNKQFASSLRIKEARENPRALQARDARENMTTVLTRENRENTRTYRTRDAREKMKTAQTAEERETSETPQTRDETELGRTVQTKEIRENPRKCDELNRKPTSSKSNRIPVGSRPGEVVDRKVSSSRVRQSAAPNNNEAILPPRPKSWCLVGGYVRRFPTNITTQVTSHNLLPRVNHKCQQQLNAFILNPNKQKPMSIPITFVS</sequence>
<evidence type="ECO:0000256" key="1">
    <source>
        <dbReference type="SAM" id="MobiDB-lite"/>
    </source>
</evidence>
<gene>
    <name evidence="2" type="ORF">R1flu_028574</name>
</gene>
<feature type="region of interest" description="Disordered" evidence="1">
    <location>
        <begin position="242"/>
        <end position="501"/>
    </location>
</feature>